<evidence type="ECO:0000313" key="4">
    <source>
        <dbReference type="EMBL" id="MBC6499632.1"/>
    </source>
</evidence>
<keyword evidence="2" id="KW-0732">Signal</keyword>
<gene>
    <name evidence="4" type="ORF">H7R52_16010</name>
</gene>
<protein>
    <submittedName>
        <fullName evidence="4">WxL domain-containing protein</fullName>
    </submittedName>
</protein>
<feature type="chain" id="PRO_5043837063" evidence="2">
    <location>
        <begin position="26"/>
        <end position="255"/>
    </location>
</feature>
<dbReference type="Pfam" id="PF13731">
    <property type="entry name" value="WxL"/>
    <property type="match status" value="1"/>
</dbReference>
<proteinExistence type="predicted"/>
<dbReference type="InterPro" id="IPR027994">
    <property type="entry name" value="WxL_dom"/>
</dbReference>
<organism evidence="4 5">
    <name type="scientific">Weissella confusa</name>
    <name type="common">Lactobacillus confusus</name>
    <dbReference type="NCBI Taxonomy" id="1583"/>
    <lineage>
        <taxon>Bacteria</taxon>
        <taxon>Bacillati</taxon>
        <taxon>Bacillota</taxon>
        <taxon>Bacilli</taxon>
        <taxon>Lactobacillales</taxon>
        <taxon>Lactobacillaceae</taxon>
        <taxon>Weissella</taxon>
    </lineage>
</organism>
<feature type="signal peptide" evidence="2">
    <location>
        <begin position="1"/>
        <end position="25"/>
    </location>
</feature>
<feature type="compositionally biased region" description="Polar residues" evidence="1">
    <location>
        <begin position="30"/>
        <end position="42"/>
    </location>
</feature>
<evidence type="ECO:0000313" key="5">
    <source>
        <dbReference type="Proteomes" id="UP000650485"/>
    </source>
</evidence>
<feature type="compositionally biased region" description="Low complexity" evidence="1">
    <location>
        <begin position="50"/>
        <end position="60"/>
    </location>
</feature>
<evidence type="ECO:0000256" key="1">
    <source>
        <dbReference type="SAM" id="MobiDB-lite"/>
    </source>
</evidence>
<accession>A0A329GC39</accession>
<reference evidence="4" key="1">
    <citation type="submission" date="2020-08" db="EMBL/GenBank/DDBJ databases">
        <title>Complete genome sequence of Weissella confusa strain FS54 provides insights into metabolic potential.</title>
        <authorList>
            <person name="Fhoula I."/>
            <person name="Najjari A."/>
            <person name="Lekired A."/>
            <person name="Bessrour-Aouam N."/>
            <person name="Jaballah S."/>
            <person name="Klibi N."/>
            <person name="Ouzari H.-I."/>
        </authorList>
    </citation>
    <scope>NUCLEOTIDE SEQUENCE</scope>
    <source>
        <strain evidence="4">FS54</strain>
    </source>
</reference>
<comment type="caution">
    <text evidence="4">The sequence shown here is derived from an EMBL/GenBank/DDBJ whole genome shotgun (WGS) entry which is preliminary data.</text>
</comment>
<feature type="domain" description="WxL" evidence="3">
    <location>
        <begin position="26"/>
        <end position="254"/>
    </location>
</feature>
<evidence type="ECO:0000256" key="2">
    <source>
        <dbReference type="SAM" id="SignalP"/>
    </source>
</evidence>
<dbReference type="RefSeq" id="WP_112464164.1">
    <property type="nucleotide sequence ID" value="NZ_CABJBN010000002.1"/>
</dbReference>
<feature type="region of interest" description="Disordered" evidence="1">
    <location>
        <begin position="30"/>
        <end position="74"/>
    </location>
</feature>
<dbReference type="Proteomes" id="UP000650485">
    <property type="component" value="Unassembled WGS sequence"/>
</dbReference>
<name>A0A329GC39_WEICO</name>
<dbReference type="AlphaFoldDB" id="A0A329GC39"/>
<dbReference type="EMBL" id="JACSZT010000020">
    <property type="protein sequence ID" value="MBC6499632.1"/>
    <property type="molecule type" value="Genomic_DNA"/>
</dbReference>
<evidence type="ECO:0000259" key="3">
    <source>
        <dbReference type="Pfam" id="PF13731"/>
    </source>
</evidence>
<sequence length="255" mass="26762">MGNKLFATALVATVSLLGVSTVTFASSSLPSQGTVAFTPSNGVTPPYNPNHPNHPVGPVDPKQPEPGTAGPLSLDFASNFDFGTHKIQNADASYAAKAQKVTDGGAQQEVPDYVQVTDDRGTHAGWSLRVAQNGQFKSDDAKRAKVLTGATVTLNGSHAIGRMMTPAPQTRDETLPPAGDQTVVMNATKGEGAGTWLMPWGADDILKSENQVLANNQPTTVLTDPDVILNVPGSTPREAVAYTTTLTWTLNNVPM</sequence>